<gene>
    <name evidence="3" type="ORF">DP106_14210</name>
</gene>
<reference evidence="3 4" key="1">
    <citation type="submission" date="2018-06" db="EMBL/GenBank/DDBJ databases">
        <title>Halonotius sp. F13-13 a new haloarchaeeon isolated from a solar saltern from Isla Cristina, Huelva, Spain.</title>
        <authorList>
            <person name="Duran-Viseras A."/>
            <person name="Sanchez-Porro C."/>
            <person name="Ventosa A."/>
        </authorList>
    </citation>
    <scope>NUCLEOTIDE SEQUENCE [LARGE SCALE GENOMIC DNA]</scope>
    <source>
        <strain evidence="3 4">CECT 7525</strain>
    </source>
</reference>
<feature type="compositionally biased region" description="Gly residues" evidence="2">
    <location>
        <begin position="232"/>
        <end position="241"/>
    </location>
</feature>
<evidence type="ECO:0000256" key="2">
    <source>
        <dbReference type="SAM" id="MobiDB-lite"/>
    </source>
</evidence>
<name>A0A3A6PYX4_9EURY</name>
<accession>A0A3A6PYX4</accession>
<evidence type="ECO:0000313" key="4">
    <source>
        <dbReference type="Proteomes" id="UP000281564"/>
    </source>
</evidence>
<keyword evidence="1" id="KW-0175">Coiled coil</keyword>
<dbReference type="Proteomes" id="UP000281564">
    <property type="component" value="Unassembled WGS sequence"/>
</dbReference>
<evidence type="ECO:0000313" key="3">
    <source>
        <dbReference type="EMBL" id="RJX47719.1"/>
    </source>
</evidence>
<sequence length="288" mass="31101">MRAIRDINSAPAKYSGSDRAEMPANKPLIAKVSGVSKDSVEYRLSQSGLGEDGMGLITVHPPSVEGRKFGPKSAELTDKGIRVLSALDEREESSTETIDQEEIKQLRARLDAIESTEFGEEDEVSAGKVVGQLEQVQTRIDELESMVEGNIQRFNEQLDELEARLDGEWGAVDTETAEDIGRTLNLSPVLFMLWSEVFGVDVRELVLQETITDELKAETQEDVLTAIERGLNGTGEVGGGSEISDVSRGSIPQQEESAAQGDGSDGQAELDETGSETTNADISPPDST</sequence>
<keyword evidence="4" id="KW-1185">Reference proteome</keyword>
<proteinExistence type="predicted"/>
<protein>
    <submittedName>
        <fullName evidence="3">Uncharacterized protein</fullName>
    </submittedName>
</protein>
<feature type="region of interest" description="Disordered" evidence="2">
    <location>
        <begin position="1"/>
        <end position="25"/>
    </location>
</feature>
<feature type="region of interest" description="Disordered" evidence="2">
    <location>
        <begin position="230"/>
        <end position="288"/>
    </location>
</feature>
<dbReference type="EMBL" id="QMDW01000035">
    <property type="protein sequence ID" value="RJX47719.1"/>
    <property type="molecule type" value="Genomic_DNA"/>
</dbReference>
<dbReference type="AlphaFoldDB" id="A0A3A6PYX4"/>
<organism evidence="3 4">
    <name type="scientific">Halonotius pteroides</name>
    <dbReference type="NCBI Taxonomy" id="268735"/>
    <lineage>
        <taxon>Archaea</taxon>
        <taxon>Methanobacteriati</taxon>
        <taxon>Methanobacteriota</taxon>
        <taxon>Stenosarchaea group</taxon>
        <taxon>Halobacteria</taxon>
        <taxon>Halobacteriales</taxon>
        <taxon>Haloferacaceae</taxon>
        <taxon>Halonotius</taxon>
    </lineage>
</organism>
<feature type="coiled-coil region" evidence="1">
    <location>
        <begin position="133"/>
        <end position="164"/>
    </location>
</feature>
<evidence type="ECO:0000256" key="1">
    <source>
        <dbReference type="SAM" id="Coils"/>
    </source>
</evidence>
<comment type="caution">
    <text evidence="3">The sequence shown here is derived from an EMBL/GenBank/DDBJ whole genome shotgun (WGS) entry which is preliminary data.</text>
</comment>
<feature type="compositionally biased region" description="Polar residues" evidence="2">
    <location>
        <begin position="275"/>
        <end position="288"/>
    </location>
</feature>